<feature type="coiled-coil region" evidence="7">
    <location>
        <begin position="161"/>
        <end position="230"/>
    </location>
</feature>
<dbReference type="GO" id="GO:0006508">
    <property type="term" value="P:proteolysis"/>
    <property type="evidence" value="ECO:0007669"/>
    <property type="project" value="UniProtKB-KW"/>
</dbReference>
<evidence type="ECO:0000256" key="1">
    <source>
        <dbReference type="ARBA" id="ARBA00001947"/>
    </source>
</evidence>
<evidence type="ECO:0000256" key="6">
    <source>
        <dbReference type="ARBA" id="ARBA00023049"/>
    </source>
</evidence>
<evidence type="ECO:0000259" key="9">
    <source>
        <dbReference type="Pfam" id="PF01551"/>
    </source>
</evidence>
<evidence type="ECO:0000313" key="11">
    <source>
        <dbReference type="Proteomes" id="UP000246077"/>
    </source>
</evidence>
<keyword evidence="3" id="KW-0479">Metal-binding</keyword>
<feature type="domain" description="M23ase beta-sheet core" evidence="9">
    <location>
        <begin position="338"/>
        <end position="432"/>
    </location>
</feature>
<reference evidence="11" key="1">
    <citation type="submission" date="2018-05" db="EMBL/GenBank/DDBJ databases">
        <title>Zavarzinia sp. HR-AS.</title>
        <authorList>
            <person name="Lee Y."/>
            <person name="Jeon C.O."/>
        </authorList>
    </citation>
    <scope>NUCLEOTIDE SEQUENCE [LARGE SCALE GENOMIC DNA]</scope>
    <source>
        <strain evidence="11">DSM 1231</strain>
    </source>
</reference>
<dbReference type="OrthoDB" id="9805070at2"/>
<name>A0A317E9Y7_9PROT</name>
<proteinExistence type="predicted"/>
<dbReference type="InterPro" id="IPR011055">
    <property type="entry name" value="Dup_hybrid_motif"/>
</dbReference>
<dbReference type="Gene3D" id="1.10.287.1490">
    <property type="match status" value="1"/>
</dbReference>
<dbReference type="SUPFAM" id="SSF51261">
    <property type="entry name" value="Duplicated hybrid motif"/>
    <property type="match status" value="1"/>
</dbReference>
<dbReference type="AlphaFoldDB" id="A0A317E9Y7"/>
<gene>
    <name evidence="10" type="ORF">DKG75_04015</name>
</gene>
<feature type="coiled-coil region" evidence="7">
    <location>
        <begin position="99"/>
        <end position="126"/>
    </location>
</feature>
<evidence type="ECO:0000256" key="5">
    <source>
        <dbReference type="ARBA" id="ARBA00022833"/>
    </source>
</evidence>
<keyword evidence="6" id="KW-0482">Metalloprotease</keyword>
<evidence type="ECO:0000256" key="8">
    <source>
        <dbReference type="SAM" id="MobiDB-lite"/>
    </source>
</evidence>
<keyword evidence="11" id="KW-1185">Reference proteome</keyword>
<evidence type="ECO:0000256" key="7">
    <source>
        <dbReference type="SAM" id="Coils"/>
    </source>
</evidence>
<accession>A0A317E9Y7</accession>
<evidence type="ECO:0000313" key="10">
    <source>
        <dbReference type="EMBL" id="PWR23739.1"/>
    </source>
</evidence>
<organism evidence="10 11">
    <name type="scientific">Zavarzinia compransoris</name>
    <dbReference type="NCBI Taxonomy" id="1264899"/>
    <lineage>
        <taxon>Bacteria</taxon>
        <taxon>Pseudomonadati</taxon>
        <taxon>Pseudomonadota</taxon>
        <taxon>Alphaproteobacteria</taxon>
        <taxon>Rhodospirillales</taxon>
        <taxon>Zavarziniaceae</taxon>
        <taxon>Zavarzinia</taxon>
    </lineage>
</organism>
<dbReference type="InterPro" id="IPR050570">
    <property type="entry name" value="Cell_wall_metabolism_enzyme"/>
</dbReference>
<sequence>MSGPPTTAGSRRRMSNDAKHRLLPSRRGWFVTREIAVRDPWGVRWLKITRGVQVSALALGLGALGWVGFASYAAFDRTEAVGAPDLAAPDLAAPDLAAVKSLEAEVAHLRQQRDQAEAARLSAEKEITQRSRERDLARAAVSRLQGEHRPLPGDGKALAEADRLNQELALSEADRVQIEIELQVAEDRIAGLERDATLLRDMVARAETRATDLRDQVASLEQVRDDLATRLAPLASIEMGRFETGLTTTGLDIDRILAGRRGEEAESADVGGPFIAVDGVVAPTIENARLLDLARTFDRLDGLKTVAGALPLDLPVRRVELRSEFGTRRDPINRRLAFHAGLDFGGAVGTAVFATAPGEVVKAGWAGAYGRQVRVRHAFGVESSYSHLSAISVKVGDRIEVGDVVGKLGSSGRSTGPHLHYEVRLDNKPQDPIRFIEAGRHVQPQQGRDREPEAGPETP</sequence>
<dbReference type="GO" id="GO:0004222">
    <property type="term" value="F:metalloendopeptidase activity"/>
    <property type="evidence" value="ECO:0007669"/>
    <property type="project" value="TreeGrafter"/>
</dbReference>
<protein>
    <recommendedName>
        <fullName evidence="9">M23ase beta-sheet core domain-containing protein</fullName>
    </recommendedName>
</protein>
<evidence type="ECO:0000256" key="3">
    <source>
        <dbReference type="ARBA" id="ARBA00022723"/>
    </source>
</evidence>
<dbReference type="GO" id="GO:0046872">
    <property type="term" value="F:metal ion binding"/>
    <property type="evidence" value="ECO:0007669"/>
    <property type="project" value="UniProtKB-KW"/>
</dbReference>
<evidence type="ECO:0000256" key="2">
    <source>
        <dbReference type="ARBA" id="ARBA00022670"/>
    </source>
</evidence>
<keyword evidence="5" id="KW-0862">Zinc</keyword>
<dbReference type="Proteomes" id="UP000246077">
    <property type="component" value="Unassembled WGS sequence"/>
</dbReference>
<dbReference type="PANTHER" id="PTHR21666">
    <property type="entry name" value="PEPTIDASE-RELATED"/>
    <property type="match status" value="1"/>
</dbReference>
<keyword evidence="2" id="KW-0645">Protease</keyword>
<dbReference type="EMBL" id="QGLF01000001">
    <property type="protein sequence ID" value="PWR23739.1"/>
    <property type="molecule type" value="Genomic_DNA"/>
</dbReference>
<dbReference type="CDD" id="cd12797">
    <property type="entry name" value="M23_peptidase"/>
    <property type="match status" value="1"/>
</dbReference>
<dbReference type="PANTHER" id="PTHR21666:SF288">
    <property type="entry name" value="CELL DIVISION PROTEIN YTFB"/>
    <property type="match status" value="1"/>
</dbReference>
<dbReference type="FunFam" id="2.70.70.10:FF:000006">
    <property type="entry name" value="M23 family peptidase"/>
    <property type="match status" value="1"/>
</dbReference>
<keyword evidence="7" id="KW-0175">Coiled coil</keyword>
<evidence type="ECO:0000256" key="4">
    <source>
        <dbReference type="ARBA" id="ARBA00022801"/>
    </source>
</evidence>
<comment type="caution">
    <text evidence="10">The sequence shown here is derived from an EMBL/GenBank/DDBJ whole genome shotgun (WGS) entry which is preliminary data.</text>
</comment>
<dbReference type="Gene3D" id="2.70.70.10">
    <property type="entry name" value="Glucose Permease (Domain IIA)"/>
    <property type="match status" value="1"/>
</dbReference>
<feature type="region of interest" description="Disordered" evidence="8">
    <location>
        <begin position="433"/>
        <end position="459"/>
    </location>
</feature>
<keyword evidence="4" id="KW-0378">Hydrolase</keyword>
<dbReference type="InterPro" id="IPR016047">
    <property type="entry name" value="M23ase_b-sheet_dom"/>
</dbReference>
<comment type="cofactor">
    <cofactor evidence="1">
        <name>Zn(2+)</name>
        <dbReference type="ChEBI" id="CHEBI:29105"/>
    </cofactor>
</comment>
<dbReference type="Pfam" id="PF01551">
    <property type="entry name" value="Peptidase_M23"/>
    <property type="match status" value="1"/>
</dbReference>